<gene>
    <name evidence="1" type="ORF">HTZ77_38210</name>
</gene>
<dbReference type="AlphaFoldDB" id="A0A7Y6IFD3"/>
<evidence type="ECO:0000313" key="2">
    <source>
        <dbReference type="Proteomes" id="UP000586042"/>
    </source>
</evidence>
<organism evidence="1 2">
    <name type="scientific">Nonomuraea montanisoli</name>
    <dbReference type="NCBI Taxonomy" id="2741721"/>
    <lineage>
        <taxon>Bacteria</taxon>
        <taxon>Bacillati</taxon>
        <taxon>Actinomycetota</taxon>
        <taxon>Actinomycetes</taxon>
        <taxon>Streptosporangiales</taxon>
        <taxon>Streptosporangiaceae</taxon>
        <taxon>Nonomuraea</taxon>
    </lineage>
</organism>
<dbReference type="GO" id="GO:0016791">
    <property type="term" value="F:phosphatase activity"/>
    <property type="evidence" value="ECO:0007669"/>
    <property type="project" value="TreeGrafter"/>
</dbReference>
<dbReference type="PANTHER" id="PTHR10000:SF8">
    <property type="entry name" value="HAD SUPERFAMILY HYDROLASE-LIKE, TYPE 3"/>
    <property type="match status" value="1"/>
</dbReference>
<protein>
    <submittedName>
        <fullName evidence="1">HAD family phosphatase</fullName>
    </submittedName>
</protein>
<keyword evidence="2" id="KW-1185">Reference proteome</keyword>
<dbReference type="EMBL" id="JABWGN010000019">
    <property type="protein sequence ID" value="NUW37198.1"/>
    <property type="molecule type" value="Genomic_DNA"/>
</dbReference>
<proteinExistence type="predicted"/>
<dbReference type="GO" id="GO:0005829">
    <property type="term" value="C:cytosol"/>
    <property type="evidence" value="ECO:0007669"/>
    <property type="project" value="TreeGrafter"/>
</dbReference>
<sequence length="258" mass="26471">MATDLDGTLLDSTGSVSPRTRRALRLARAAGAEIVFVTARAPRGVDPIAEAAGVSGTAVCSNGAIVYDLAAREIVTRHDLDPEAAAHVIDVLAGALPGVAFAVETGTVVLAEPGYDVHHHDPRQRREVRSVRDAGEPFVKLLAWSGEHPVDDMAAAAAEAVAGRAEVTHSGVGGLLEISAPGVTKAGTLAGFCAERGVAPAEVAAFGDMPNDLAVLAFAGAGYAMANAHHLVLAAVERRTLSNDDHGVAVVLERLYGP</sequence>
<dbReference type="Proteomes" id="UP000586042">
    <property type="component" value="Unassembled WGS sequence"/>
</dbReference>
<evidence type="ECO:0000313" key="1">
    <source>
        <dbReference type="EMBL" id="NUW37198.1"/>
    </source>
</evidence>
<dbReference type="GO" id="GO:0000287">
    <property type="term" value="F:magnesium ion binding"/>
    <property type="evidence" value="ECO:0007669"/>
    <property type="project" value="TreeGrafter"/>
</dbReference>
<dbReference type="SUPFAM" id="SSF56784">
    <property type="entry name" value="HAD-like"/>
    <property type="match status" value="1"/>
</dbReference>
<dbReference type="Gene3D" id="3.30.1240.10">
    <property type="match status" value="1"/>
</dbReference>
<accession>A0A7Y6IFD3</accession>
<dbReference type="Pfam" id="PF08282">
    <property type="entry name" value="Hydrolase_3"/>
    <property type="match status" value="1"/>
</dbReference>
<name>A0A7Y6IFD3_9ACTN</name>
<dbReference type="InterPro" id="IPR036412">
    <property type="entry name" value="HAD-like_sf"/>
</dbReference>
<reference evidence="1 2" key="1">
    <citation type="submission" date="2020-06" db="EMBL/GenBank/DDBJ databases">
        <title>Nonomuraea sp. SMC257, a novel actinomycete isolated from soil.</title>
        <authorList>
            <person name="Chanama M."/>
        </authorList>
    </citation>
    <scope>NUCLEOTIDE SEQUENCE [LARGE SCALE GENOMIC DNA]</scope>
    <source>
        <strain evidence="1 2">SMC257</strain>
    </source>
</reference>
<comment type="caution">
    <text evidence="1">The sequence shown here is derived from an EMBL/GenBank/DDBJ whole genome shotgun (WGS) entry which is preliminary data.</text>
</comment>
<dbReference type="InterPro" id="IPR023214">
    <property type="entry name" value="HAD_sf"/>
</dbReference>
<dbReference type="Gene3D" id="3.40.50.1000">
    <property type="entry name" value="HAD superfamily/HAD-like"/>
    <property type="match status" value="1"/>
</dbReference>
<dbReference type="PANTHER" id="PTHR10000">
    <property type="entry name" value="PHOSPHOSERINE PHOSPHATASE"/>
    <property type="match status" value="1"/>
</dbReference>